<name>A0AB34GRG3_ESCRO</name>
<keyword evidence="3" id="KW-1185">Reference proteome</keyword>
<proteinExistence type="predicted"/>
<evidence type="ECO:0000313" key="2">
    <source>
        <dbReference type="EMBL" id="KAJ8781250.1"/>
    </source>
</evidence>
<sequence length="154" mass="16026">MNLSSLLLAFSERNLELWNTTSTSNPPLTSPSPVPPASRHDLRRKAGGGGAGLRRPLNAAQGQHGAALDCFFLGQQHPEEESSLDSAARSGLRRPPPTSGPAPSSRPPPSPPPPPGPASRVDAGPPGVHARAPVCVCALEPVSDPRPRPAQNRL</sequence>
<feature type="region of interest" description="Disordered" evidence="1">
    <location>
        <begin position="19"/>
        <end position="129"/>
    </location>
</feature>
<evidence type="ECO:0000313" key="3">
    <source>
        <dbReference type="Proteomes" id="UP001159641"/>
    </source>
</evidence>
<evidence type="ECO:0000256" key="1">
    <source>
        <dbReference type="SAM" id="MobiDB-lite"/>
    </source>
</evidence>
<reference evidence="2 3" key="1">
    <citation type="submission" date="2022-11" db="EMBL/GenBank/DDBJ databases">
        <title>Whole genome sequence of Eschrichtius robustus ER-17-0199.</title>
        <authorList>
            <person name="Bruniche-Olsen A."/>
            <person name="Black A.N."/>
            <person name="Fields C.J."/>
            <person name="Walden K."/>
            <person name="Dewoody J.A."/>
        </authorList>
    </citation>
    <scope>NUCLEOTIDE SEQUENCE [LARGE SCALE GENOMIC DNA]</scope>
    <source>
        <strain evidence="2">ER-17-0199</strain>
        <tissue evidence="2">Blubber</tissue>
    </source>
</reference>
<comment type="caution">
    <text evidence="2">The sequence shown here is derived from an EMBL/GenBank/DDBJ whole genome shotgun (WGS) entry which is preliminary data.</text>
</comment>
<organism evidence="2 3">
    <name type="scientific">Eschrichtius robustus</name>
    <name type="common">California gray whale</name>
    <name type="synonym">Eschrichtius gibbosus</name>
    <dbReference type="NCBI Taxonomy" id="9764"/>
    <lineage>
        <taxon>Eukaryota</taxon>
        <taxon>Metazoa</taxon>
        <taxon>Chordata</taxon>
        <taxon>Craniata</taxon>
        <taxon>Vertebrata</taxon>
        <taxon>Euteleostomi</taxon>
        <taxon>Mammalia</taxon>
        <taxon>Eutheria</taxon>
        <taxon>Laurasiatheria</taxon>
        <taxon>Artiodactyla</taxon>
        <taxon>Whippomorpha</taxon>
        <taxon>Cetacea</taxon>
        <taxon>Mysticeti</taxon>
        <taxon>Eschrichtiidae</taxon>
        <taxon>Eschrichtius</taxon>
    </lineage>
</organism>
<dbReference type="EMBL" id="JAIQCJ010002147">
    <property type="protein sequence ID" value="KAJ8781250.1"/>
    <property type="molecule type" value="Genomic_DNA"/>
</dbReference>
<accession>A0AB34GRG3</accession>
<dbReference type="Proteomes" id="UP001159641">
    <property type="component" value="Unassembled WGS sequence"/>
</dbReference>
<feature type="compositionally biased region" description="Pro residues" evidence="1">
    <location>
        <begin position="94"/>
        <end position="117"/>
    </location>
</feature>
<gene>
    <name evidence="2" type="ORF">J1605_011234</name>
</gene>
<dbReference type="AlphaFoldDB" id="A0AB34GRG3"/>
<protein>
    <submittedName>
        <fullName evidence="2">Uncharacterized protein</fullName>
    </submittedName>
</protein>